<evidence type="ECO:0000313" key="3">
    <source>
        <dbReference type="Proteomes" id="UP000289152"/>
    </source>
</evidence>
<dbReference type="VEuPathDB" id="FungiDB:TREMEDRAFT_64494"/>
<feature type="region of interest" description="Disordered" evidence="1">
    <location>
        <begin position="198"/>
        <end position="223"/>
    </location>
</feature>
<protein>
    <submittedName>
        <fullName evidence="2">Uncharacterized protein</fullName>
    </submittedName>
</protein>
<reference evidence="2 3" key="1">
    <citation type="submission" date="2016-06" db="EMBL/GenBank/DDBJ databases">
        <title>Evolution of pathogenesis and genome organization in the Tremellales.</title>
        <authorList>
            <person name="Cuomo C."/>
            <person name="Litvintseva A."/>
            <person name="Heitman J."/>
            <person name="Chen Y."/>
            <person name="Sun S."/>
            <person name="Springer D."/>
            <person name="Dromer F."/>
            <person name="Young S."/>
            <person name="Zeng Q."/>
            <person name="Chapman S."/>
            <person name="Gujja S."/>
            <person name="Saif S."/>
            <person name="Birren B."/>
        </authorList>
    </citation>
    <scope>NUCLEOTIDE SEQUENCE [LARGE SCALE GENOMIC DNA]</scope>
    <source>
        <strain evidence="2 3">ATCC 28783</strain>
    </source>
</reference>
<dbReference type="EMBL" id="SDIL01000019">
    <property type="protein sequence ID" value="RXK40358.1"/>
    <property type="molecule type" value="Genomic_DNA"/>
</dbReference>
<gene>
    <name evidence="2" type="ORF">M231_02341</name>
</gene>
<dbReference type="Proteomes" id="UP000289152">
    <property type="component" value="Unassembled WGS sequence"/>
</dbReference>
<accession>A0A4Q1BQZ0</accession>
<feature type="compositionally biased region" description="Polar residues" evidence="1">
    <location>
        <begin position="209"/>
        <end position="223"/>
    </location>
</feature>
<evidence type="ECO:0000313" key="2">
    <source>
        <dbReference type="EMBL" id="RXK40358.1"/>
    </source>
</evidence>
<dbReference type="AlphaFoldDB" id="A0A4Q1BQZ0"/>
<organism evidence="2 3">
    <name type="scientific">Tremella mesenterica</name>
    <name type="common">Jelly fungus</name>
    <dbReference type="NCBI Taxonomy" id="5217"/>
    <lineage>
        <taxon>Eukaryota</taxon>
        <taxon>Fungi</taxon>
        <taxon>Dikarya</taxon>
        <taxon>Basidiomycota</taxon>
        <taxon>Agaricomycotina</taxon>
        <taxon>Tremellomycetes</taxon>
        <taxon>Tremellales</taxon>
        <taxon>Tremellaceae</taxon>
        <taxon>Tremella</taxon>
    </lineage>
</organism>
<name>A0A4Q1BQZ0_TREME</name>
<comment type="caution">
    <text evidence="2">The sequence shown here is derived from an EMBL/GenBank/DDBJ whole genome shotgun (WGS) entry which is preliminary data.</text>
</comment>
<dbReference type="InParanoid" id="A0A4Q1BQZ0"/>
<evidence type="ECO:0000256" key="1">
    <source>
        <dbReference type="SAM" id="MobiDB-lite"/>
    </source>
</evidence>
<sequence>MDTQPPDNNLNLQSGGELEKMFVLESYRLLDDIHGLLTQFAEMNVVRDPSERCQITGLTLGGDLTFSPTTGELSMTMRFQEAAQTFKATWLRYSTARTRMFRDNGASVETPRKTYGDFLSSFSKVCLELCNKVRDFQHWSVAELADRQLFTTEFVNKASLFAIESQIEPMLNCVKENFKAEYGQALFDMYKQQKAQRDSEALNHPTELDTPSMSGVFHTSSTA</sequence>
<proteinExistence type="predicted"/>
<keyword evidence="3" id="KW-1185">Reference proteome</keyword>